<evidence type="ECO:0000259" key="1">
    <source>
        <dbReference type="Pfam" id="PF06985"/>
    </source>
</evidence>
<keyword evidence="3" id="KW-1185">Reference proteome</keyword>
<feature type="domain" description="Heterokaryon incompatibility" evidence="1">
    <location>
        <begin position="10"/>
        <end position="80"/>
    </location>
</feature>
<dbReference type="EMBL" id="MU857742">
    <property type="protein sequence ID" value="KAK4244380.1"/>
    <property type="molecule type" value="Genomic_DNA"/>
</dbReference>
<organism evidence="2 3">
    <name type="scientific">Corynascus novoguineensis</name>
    <dbReference type="NCBI Taxonomy" id="1126955"/>
    <lineage>
        <taxon>Eukaryota</taxon>
        <taxon>Fungi</taxon>
        <taxon>Dikarya</taxon>
        <taxon>Ascomycota</taxon>
        <taxon>Pezizomycotina</taxon>
        <taxon>Sordariomycetes</taxon>
        <taxon>Sordariomycetidae</taxon>
        <taxon>Sordariales</taxon>
        <taxon>Chaetomiaceae</taxon>
        <taxon>Corynascus</taxon>
    </lineage>
</organism>
<sequence>MLRHAERRSYWILSHTWSDDECPEKGFRKIEGMCNLAKTDGVSHVWIDTCCIDKTSSAELSGSINSMFDWYEGSELCIALQELIPLTDVWFYDISGWNLRDKQKLGRPLSRITRIDYGILDPRYPLQVDLSNVSVAKRMSWVANRKTTRFEDKTYCL</sequence>
<evidence type="ECO:0000313" key="3">
    <source>
        <dbReference type="Proteomes" id="UP001303647"/>
    </source>
</evidence>
<reference evidence="2" key="2">
    <citation type="submission" date="2023-05" db="EMBL/GenBank/DDBJ databases">
        <authorList>
            <consortium name="Lawrence Berkeley National Laboratory"/>
            <person name="Steindorff A."/>
            <person name="Hensen N."/>
            <person name="Bonometti L."/>
            <person name="Westerberg I."/>
            <person name="Brannstrom I.O."/>
            <person name="Guillou S."/>
            <person name="Cros-Aarteil S."/>
            <person name="Calhoun S."/>
            <person name="Haridas S."/>
            <person name="Kuo A."/>
            <person name="Mondo S."/>
            <person name="Pangilinan J."/>
            <person name="Riley R."/>
            <person name="Labutti K."/>
            <person name="Andreopoulos B."/>
            <person name="Lipzen A."/>
            <person name="Chen C."/>
            <person name="Yanf M."/>
            <person name="Daum C."/>
            <person name="Ng V."/>
            <person name="Clum A."/>
            <person name="Ohm R."/>
            <person name="Martin F."/>
            <person name="Silar P."/>
            <person name="Natvig D."/>
            <person name="Lalanne C."/>
            <person name="Gautier V."/>
            <person name="Ament-Velasquez S.L."/>
            <person name="Kruys A."/>
            <person name="Hutchinson M.I."/>
            <person name="Powell A.J."/>
            <person name="Barry K."/>
            <person name="Miller A.N."/>
            <person name="Grigoriev I.V."/>
            <person name="Debuchy R."/>
            <person name="Gladieux P."/>
            <person name="Thoren M.H."/>
            <person name="Johannesson H."/>
        </authorList>
    </citation>
    <scope>NUCLEOTIDE SEQUENCE</scope>
    <source>
        <strain evidence="2">CBS 359.72</strain>
    </source>
</reference>
<accession>A0AAN7CLR6</accession>
<dbReference type="Pfam" id="PF06985">
    <property type="entry name" value="HET"/>
    <property type="match status" value="1"/>
</dbReference>
<comment type="caution">
    <text evidence="2">The sequence shown here is derived from an EMBL/GenBank/DDBJ whole genome shotgun (WGS) entry which is preliminary data.</text>
</comment>
<evidence type="ECO:0000313" key="2">
    <source>
        <dbReference type="EMBL" id="KAK4244380.1"/>
    </source>
</evidence>
<name>A0AAN7CLR6_9PEZI</name>
<gene>
    <name evidence="2" type="ORF">C7999DRAFT_43961</name>
</gene>
<dbReference type="Proteomes" id="UP001303647">
    <property type="component" value="Unassembled WGS sequence"/>
</dbReference>
<dbReference type="AlphaFoldDB" id="A0AAN7CLR6"/>
<dbReference type="InterPro" id="IPR010730">
    <property type="entry name" value="HET"/>
</dbReference>
<dbReference type="PANTHER" id="PTHR10622:SF10">
    <property type="entry name" value="HET DOMAIN-CONTAINING PROTEIN"/>
    <property type="match status" value="1"/>
</dbReference>
<reference evidence="2" key="1">
    <citation type="journal article" date="2023" name="Mol. Phylogenet. Evol.">
        <title>Genome-scale phylogeny and comparative genomics of the fungal order Sordariales.</title>
        <authorList>
            <person name="Hensen N."/>
            <person name="Bonometti L."/>
            <person name="Westerberg I."/>
            <person name="Brannstrom I.O."/>
            <person name="Guillou S."/>
            <person name="Cros-Aarteil S."/>
            <person name="Calhoun S."/>
            <person name="Haridas S."/>
            <person name="Kuo A."/>
            <person name="Mondo S."/>
            <person name="Pangilinan J."/>
            <person name="Riley R."/>
            <person name="LaButti K."/>
            <person name="Andreopoulos B."/>
            <person name="Lipzen A."/>
            <person name="Chen C."/>
            <person name="Yan M."/>
            <person name="Daum C."/>
            <person name="Ng V."/>
            <person name="Clum A."/>
            <person name="Steindorff A."/>
            <person name="Ohm R.A."/>
            <person name="Martin F."/>
            <person name="Silar P."/>
            <person name="Natvig D.O."/>
            <person name="Lalanne C."/>
            <person name="Gautier V."/>
            <person name="Ament-Velasquez S.L."/>
            <person name="Kruys A."/>
            <person name="Hutchinson M.I."/>
            <person name="Powell A.J."/>
            <person name="Barry K."/>
            <person name="Miller A.N."/>
            <person name="Grigoriev I.V."/>
            <person name="Debuchy R."/>
            <person name="Gladieux P."/>
            <person name="Hiltunen Thoren M."/>
            <person name="Johannesson H."/>
        </authorList>
    </citation>
    <scope>NUCLEOTIDE SEQUENCE</scope>
    <source>
        <strain evidence="2">CBS 359.72</strain>
    </source>
</reference>
<dbReference type="PANTHER" id="PTHR10622">
    <property type="entry name" value="HET DOMAIN-CONTAINING PROTEIN"/>
    <property type="match status" value="1"/>
</dbReference>
<proteinExistence type="predicted"/>
<protein>
    <recommendedName>
        <fullName evidence="1">Heterokaryon incompatibility domain-containing protein</fullName>
    </recommendedName>
</protein>